<dbReference type="Proteomes" id="UP000244867">
    <property type="component" value="Unassembled WGS sequence"/>
</dbReference>
<dbReference type="OrthoDB" id="5196645at2"/>
<name>A0A2R7YZA0_9ACTN</name>
<dbReference type="AlphaFoldDB" id="A0A2R7YZA0"/>
<protein>
    <submittedName>
        <fullName evidence="3">Deoxyribonuclease</fullName>
    </submittedName>
</protein>
<organism evidence="3 4">
    <name type="scientific">Nocardioides currus</name>
    <dbReference type="NCBI Taxonomy" id="2133958"/>
    <lineage>
        <taxon>Bacteria</taxon>
        <taxon>Bacillati</taxon>
        <taxon>Actinomycetota</taxon>
        <taxon>Actinomycetes</taxon>
        <taxon>Propionibacteriales</taxon>
        <taxon>Nocardioidaceae</taxon>
        <taxon>Nocardioides</taxon>
    </lineage>
</organism>
<dbReference type="InterPro" id="IPR011089">
    <property type="entry name" value="GmrSD_C"/>
</dbReference>
<feature type="signal peptide" evidence="1">
    <location>
        <begin position="1"/>
        <end position="28"/>
    </location>
</feature>
<accession>A0A2R7YZA0</accession>
<dbReference type="Pfam" id="PF07510">
    <property type="entry name" value="GmrSD_C"/>
    <property type="match status" value="1"/>
</dbReference>
<evidence type="ECO:0000313" key="4">
    <source>
        <dbReference type="Proteomes" id="UP000244867"/>
    </source>
</evidence>
<proteinExistence type="predicted"/>
<feature type="domain" description="GmrSD restriction endonucleases C-terminal" evidence="2">
    <location>
        <begin position="81"/>
        <end position="210"/>
    </location>
</feature>
<keyword evidence="1" id="KW-0732">Signal</keyword>
<dbReference type="PANTHER" id="PTHR24094:SF15">
    <property type="entry name" value="AMP-DEPENDENT SYNTHETASE_LIGASE DOMAIN-CONTAINING PROTEIN-RELATED"/>
    <property type="match status" value="1"/>
</dbReference>
<reference evidence="3 4" key="1">
    <citation type="submission" date="2018-03" db="EMBL/GenBank/DDBJ databases">
        <authorList>
            <person name="Keele B.F."/>
        </authorList>
    </citation>
    <scope>NUCLEOTIDE SEQUENCE [LARGE SCALE GENOMIC DNA]</scope>
    <source>
        <strain evidence="3 4">IB-3</strain>
    </source>
</reference>
<dbReference type="RefSeq" id="WP_108343581.1">
    <property type="nucleotide sequence ID" value="NZ_PYXZ01000002.1"/>
</dbReference>
<dbReference type="EMBL" id="PYXZ01000002">
    <property type="protein sequence ID" value="PUA81695.1"/>
    <property type="molecule type" value="Genomic_DNA"/>
</dbReference>
<evidence type="ECO:0000313" key="3">
    <source>
        <dbReference type="EMBL" id="PUA81695.1"/>
    </source>
</evidence>
<evidence type="ECO:0000256" key="1">
    <source>
        <dbReference type="SAM" id="SignalP"/>
    </source>
</evidence>
<comment type="caution">
    <text evidence="3">The sequence shown here is derived from an EMBL/GenBank/DDBJ whole genome shotgun (WGS) entry which is preliminary data.</text>
</comment>
<dbReference type="PANTHER" id="PTHR24094">
    <property type="entry name" value="SECRETED PROTEIN"/>
    <property type="match status" value="1"/>
</dbReference>
<sequence>MRALAPRLLLALTILVCTPLATPAQAVADPRVDRLLRAVEVVATEPYHPGYDRDCDPGACVFGEPWTDRHDGPFAGNGCTTREDVLLQQMKDIEMRWGSRCRIYDARLTDPYTGRRMTWQHDGYSIVIDHVYPLAEAWHGGAWAWTQRRRVAFANDVRRELLAVSAEANDAKEAASPAEWLPARRSYRCTYVRRYLRVAVAWDLPITAADEATIRSLGC</sequence>
<feature type="chain" id="PRO_5038676697" evidence="1">
    <location>
        <begin position="29"/>
        <end position="219"/>
    </location>
</feature>
<evidence type="ECO:0000259" key="2">
    <source>
        <dbReference type="Pfam" id="PF07510"/>
    </source>
</evidence>
<gene>
    <name evidence="3" type="ORF">C7S10_06380</name>
</gene>
<keyword evidence="4" id="KW-1185">Reference proteome</keyword>